<dbReference type="EMBL" id="FR905982">
    <property type="protein sequence ID" value="CDQ82455.1"/>
    <property type="molecule type" value="Genomic_DNA"/>
</dbReference>
<gene>
    <name evidence="2" type="ORF">GSONMT00022519001</name>
</gene>
<reference evidence="2" key="1">
    <citation type="journal article" date="2014" name="Nat. Commun.">
        <title>The rainbow trout genome provides novel insights into evolution after whole-genome duplication in vertebrates.</title>
        <authorList>
            <person name="Berthelot C."/>
            <person name="Brunet F."/>
            <person name="Chalopin D."/>
            <person name="Juanchich A."/>
            <person name="Bernard M."/>
            <person name="Noel B."/>
            <person name="Bento P."/>
            <person name="Da Silva C."/>
            <person name="Labadie K."/>
            <person name="Alberti A."/>
            <person name="Aury J.M."/>
            <person name="Louis A."/>
            <person name="Dehais P."/>
            <person name="Bardou P."/>
            <person name="Montfort J."/>
            <person name="Klopp C."/>
            <person name="Cabau C."/>
            <person name="Gaspin C."/>
            <person name="Thorgaard G.H."/>
            <person name="Boussaha M."/>
            <person name="Quillet E."/>
            <person name="Guyomard R."/>
            <person name="Galiana D."/>
            <person name="Bobe J."/>
            <person name="Volff J.N."/>
            <person name="Genet C."/>
            <person name="Wincker P."/>
            <person name="Jaillon O."/>
            <person name="Roest Crollius H."/>
            <person name="Guiguen Y."/>
        </authorList>
    </citation>
    <scope>NUCLEOTIDE SEQUENCE [LARGE SCALE GENOMIC DNA]</scope>
</reference>
<dbReference type="PaxDb" id="8022-A0A060XZT2"/>
<dbReference type="STRING" id="8022.A0A060XZT2"/>
<protein>
    <submittedName>
        <fullName evidence="2">Uncharacterized protein</fullName>
    </submittedName>
</protein>
<sequence>MSSNSPDYNRLQRHRPSTGKTLSCRIGPWLSRYAVPEVWINVHVYPTQAAYSDNLQLKRSRRGFWLWGTTWGPAMPNLGTNVRKEMQKLQTESPHIVVGTPDWMFDA</sequence>
<evidence type="ECO:0000256" key="1">
    <source>
        <dbReference type="SAM" id="MobiDB-lite"/>
    </source>
</evidence>
<evidence type="ECO:0000313" key="2">
    <source>
        <dbReference type="EMBL" id="CDQ82455.1"/>
    </source>
</evidence>
<evidence type="ECO:0000313" key="3">
    <source>
        <dbReference type="Proteomes" id="UP000193380"/>
    </source>
</evidence>
<feature type="region of interest" description="Disordered" evidence="1">
    <location>
        <begin position="1"/>
        <end position="20"/>
    </location>
</feature>
<dbReference type="AlphaFoldDB" id="A0A060XZT2"/>
<name>A0A060XZT2_ONCMY</name>
<dbReference type="Proteomes" id="UP000193380">
    <property type="component" value="Unassembled WGS sequence"/>
</dbReference>
<accession>A0A060XZT2</accession>
<organism evidence="2 3">
    <name type="scientific">Oncorhynchus mykiss</name>
    <name type="common">Rainbow trout</name>
    <name type="synonym">Salmo gairdneri</name>
    <dbReference type="NCBI Taxonomy" id="8022"/>
    <lineage>
        <taxon>Eukaryota</taxon>
        <taxon>Metazoa</taxon>
        <taxon>Chordata</taxon>
        <taxon>Craniata</taxon>
        <taxon>Vertebrata</taxon>
        <taxon>Euteleostomi</taxon>
        <taxon>Actinopterygii</taxon>
        <taxon>Neopterygii</taxon>
        <taxon>Teleostei</taxon>
        <taxon>Protacanthopterygii</taxon>
        <taxon>Salmoniformes</taxon>
        <taxon>Salmonidae</taxon>
        <taxon>Salmoninae</taxon>
        <taxon>Oncorhynchus</taxon>
    </lineage>
</organism>
<proteinExistence type="predicted"/>
<reference evidence="2" key="2">
    <citation type="submission" date="2014-03" db="EMBL/GenBank/DDBJ databases">
        <authorList>
            <person name="Genoscope - CEA"/>
        </authorList>
    </citation>
    <scope>NUCLEOTIDE SEQUENCE</scope>
</reference>